<gene>
    <name evidence="1" type="ORF">JHZ39_002600</name>
</gene>
<comment type="caution">
    <text evidence="1">The sequence shown here is derived from an EMBL/GenBank/DDBJ whole genome shotgun (WGS) entry which is preliminary data.</text>
</comment>
<proteinExistence type="predicted"/>
<evidence type="ECO:0000313" key="1">
    <source>
        <dbReference type="EMBL" id="EGY2378196.1"/>
    </source>
</evidence>
<dbReference type="AlphaFoldDB" id="A0A9P2LFF3"/>
<dbReference type="RefSeq" id="WP_000695900.1">
    <property type="nucleotide sequence ID" value="NZ_CM016516.1"/>
</dbReference>
<accession>A0A9P2LFF3</accession>
<sequence length="558" mass="63399">MKIKVSNFLAMFPRIDQSKLKDTAATLANNVDVTSGVLRPFYKITKQNQLKTIGSATKDFRFYKFPDKQGFFQFPSYVDLTYSPIADDQYRRVYWSGDSRDAGYILYSYTPLITAGTEYNPKNWYRLGVPAPTQAMIIDSQTTEYTEEELEDLSDESRIYVYTYVTEIGEESAPSPASPLVHIPHDKSSVTLSNMVLDTTASQGRNIKKKRIYRSLTNSAGLADLYFVAEIDVSQATYTDTLSADQLNTADPLPSITWDAPRTGLSGLGVTAKGVNYAFTGKTACFSEPYYPYAWPRDYEVTLQYDIVAMGHYENYVLCATTGTPYLISGINQNSSTVDELPLNEACVSKRSMVSMSTCVCYASPNGIVMAYGATAKLVTESFFDKDTWNKLNPSSIHAIEYRGKYLFFYDNGQEKGGFIFDPLQTEFGITKLDFWFPAVTRHHETEQIYFLDKDLNVYILDDKDNTNRLPYTWKSKLFDVGGDGARFLAGQVIADDYKNLKIRIFCDNSLLYEKILTNRRPFRLPNHSRHFDWQLEITGTEKVREICLAESMLELNK</sequence>
<protein>
    <submittedName>
        <fullName evidence="1">Uncharacterized protein</fullName>
    </submittedName>
</protein>
<reference evidence="1" key="1">
    <citation type="submission" date="2020-12" db="EMBL/GenBank/DDBJ databases">
        <authorList>
            <consortium name="Clinical and Environmental Microbiology Branch: Whole genome sequencing antimicrobial resistance pathogens in the healthcare setting"/>
        </authorList>
    </citation>
    <scope>NUCLEOTIDE SEQUENCE</scope>
    <source>
        <strain evidence="1">2018HL-00813</strain>
    </source>
</reference>
<organism evidence="1">
    <name type="scientific">Acinetobacter baumannii</name>
    <dbReference type="NCBI Taxonomy" id="470"/>
    <lineage>
        <taxon>Bacteria</taxon>
        <taxon>Pseudomonadati</taxon>
        <taxon>Pseudomonadota</taxon>
        <taxon>Gammaproteobacteria</taxon>
        <taxon>Moraxellales</taxon>
        <taxon>Moraxellaceae</taxon>
        <taxon>Acinetobacter</taxon>
        <taxon>Acinetobacter calcoaceticus/baumannii complex</taxon>
    </lineage>
</organism>
<name>A0A9P2LFF3_ACIBA</name>
<dbReference type="EMBL" id="AAYLMQ010000033">
    <property type="protein sequence ID" value="EGY2378196.1"/>
    <property type="molecule type" value="Genomic_DNA"/>
</dbReference>